<feature type="region of interest" description="Disordered" evidence="7">
    <location>
        <begin position="639"/>
        <end position="667"/>
    </location>
</feature>
<dbReference type="GO" id="GO:0008270">
    <property type="term" value="F:zinc ion binding"/>
    <property type="evidence" value="ECO:0007669"/>
    <property type="project" value="UniProtKB-KW"/>
</dbReference>
<accession>A0A9P6Q650</accession>
<dbReference type="InterPro" id="IPR001965">
    <property type="entry name" value="Znf_PHD"/>
</dbReference>
<evidence type="ECO:0000256" key="3">
    <source>
        <dbReference type="ARBA" id="ARBA00022833"/>
    </source>
</evidence>
<reference evidence="9" key="1">
    <citation type="journal article" date="2020" name="Fungal Divers.">
        <title>Resolving the Mortierellaceae phylogeny through synthesis of multi-gene phylogenetics and phylogenomics.</title>
        <authorList>
            <person name="Vandepol N."/>
            <person name="Liber J."/>
            <person name="Desiro A."/>
            <person name="Na H."/>
            <person name="Kennedy M."/>
            <person name="Barry K."/>
            <person name="Grigoriev I.V."/>
            <person name="Miller A.N."/>
            <person name="O'Donnell K."/>
            <person name="Stajich J.E."/>
            <person name="Bonito G."/>
        </authorList>
    </citation>
    <scope>NUCLEOTIDE SEQUENCE</scope>
    <source>
        <strain evidence="9">KOD948</strain>
    </source>
</reference>
<evidence type="ECO:0000313" key="10">
    <source>
        <dbReference type="Proteomes" id="UP000726737"/>
    </source>
</evidence>
<evidence type="ECO:0000256" key="4">
    <source>
        <dbReference type="ARBA" id="ARBA00023015"/>
    </source>
</evidence>
<evidence type="ECO:0000256" key="2">
    <source>
        <dbReference type="ARBA" id="ARBA00022771"/>
    </source>
</evidence>
<organism evidence="9 10">
    <name type="scientific">Mortierella polycephala</name>
    <dbReference type="NCBI Taxonomy" id="41804"/>
    <lineage>
        <taxon>Eukaryota</taxon>
        <taxon>Fungi</taxon>
        <taxon>Fungi incertae sedis</taxon>
        <taxon>Mucoromycota</taxon>
        <taxon>Mortierellomycotina</taxon>
        <taxon>Mortierellomycetes</taxon>
        <taxon>Mortierellales</taxon>
        <taxon>Mortierellaceae</taxon>
        <taxon>Mortierella</taxon>
    </lineage>
</organism>
<keyword evidence="3" id="KW-0862">Zinc</keyword>
<keyword evidence="2 6" id="KW-0863">Zinc-finger</keyword>
<protein>
    <submittedName>
        <fullName evidence="9">Histone-lysine N-methyltransferase 2B</fullName>
    </submittedName>
</protein>
<feature type="compositionally biased region" description="Low complexity" evidence="7">
    <location>
        <begin position="639"/>
        <end position="649"/>
    </location>
</feature>
<keyword evidence="1" id="KW-0479">Metal-binding</keyword>
<dbReference type="PANTHER" id="PTHR45838:SF4">
    <property type="entry name" value="HISTONE-LYSINE N-METHYLTRANSFERASE TRITHORAX"/>
    <property type="match status" value="1"/>
</dbReference>
<name>A0A9P6Q650_9FUNG</name>
<evidence type="ECO:0000313" key="9">
    <source>
        <dbReference type="EMBL" id="KAG0260203.1"/>
    </source>
</evidence>
<dbReference type="InterPro" id="IPR011011">
    <property type="entry name" value="Znf_FYVE_PHD"/>
</dbReference>
<keyword evidence="10" id="KW-1185">Reference proteome</keyword>
<dbReference type="AlphaFoldDB" id="A0A9P6Q650"/>
<feature type="region of interest" description="Disordered" evidence="7">
    <location>
        <begin position="551"/>
        <end position="574"/>
    </location>
</feature>
<sequence length="667" mass="73067">MKEPDAMTIYPWLQSEYETPSAWATAMVKGGRTGKVAVNGWSAIKIPIQQDATLRAMFDGQSIVEVSLDILRKRYLADMVEGGSGQTEGDPTQAASAKAAALERKKRKRPSTRPSETAGLRISTQARTSGQKAKSEKPRPRKRTMSDLSGMVSSELLQDRQLHFEAAGALFAMQDTSPSSAYGSLGRRSLKDRKSQRKSHRSIGFIPLESLARRRQEQGSTISALQIVKAWSAAPAASPQHSSPDVAQNEQCVVCGTSGDNTSHLGIPINDQSSEQHSTPEDSKTGSSDASADKGQLRRCHDCQESYHFGCIPSDILQHDPWRCPRCTSCSLCRKSIHEYPSKSTLARGIACVVGDDEIQVLSCYGCQKPTHLHCQLPVEPSLKEALRTDTALEGLEWLCLDCRECVECGFRLLTEVEKDTAIESTTRSSQPAVEGRWTHGCVLCPSCTTLAEKGNICPLCCRVYQDDDYETPMIFCDGCSLWVHVACDKGLQESDYEELGEDSRKYFCPSCIPTPIPSPTHSSSSSMVSTVNSVERSPWLESCSYSSHHAENSHDSNRDVSPNNEDDWHTQGRRRKDDILDLIKAAKEISDSESQGHSPYSAYSPMFPSSHSRTVSASLESVAEVAAAEALLTIFSGTSTPVSSTPYTSYPPSPFEPPHHHPVSPQ</sequence>
<dbReference type="SMART" id="SM00249">
    <property type="entry name" value="PHD"/>
    <property type="match status" value="3"/>
</dbReference>
<feature type="region of interest" description="Disordered" evidence="7">
    <location>
        <begin position="82"/>
        <end position="147"/>
    </location>
</feature>
<evidence type="ECO:0000259" key="8">
    <source>
        <dbReference type="PROSITE" id="PS50016"/>
    </source>
</evidence>
<evidence type="ECO:0000256" key="6">
    <source>
        <dbReference type="PROSITE-ProRule" id="PRU00146"/>
    </source>
</evidence>
<dbReference type="Proteomes" id="UP000726737">
    <property type="component" value="Unassembled WGS sequence"/>
</dbReference>
<dbReference type="OrthoDB" id="787137at2759"/>
<feature type="compositionally biased region" description="Polar residues" evidence="7">
    <location>
        <begin position="264"/>
        <end position="277"/>
    </location>
</feature>
<evidence type="ECO:0000256" key="5">
    <source>
        <dbReference type="ARBA" id="ARBA00023163"/>
    </source>
</evidence>
<feature type="domain" description="PHD-type" evidence="8">
    <location>
        <begin position="249"/>
        <end position="330"/>
    </location>
</feature>
<feature type="domain" description="PHD-type" evidence="8">
    <location>
        <begin position="455"/>
        <end position="515"/>
    </location>
</feature>
<feature type="region of interest" description="Disordered" evidence="7">
    <location>
        <begin position="589"/>
        <end position="612"/>
    </location>
</feature>
<dbReference type="Pfam" id="PF00628">
    <property type="entry name" value="PHD"/>
    <property type="match status" value="1"/>
</dbReference>
<dbReference type="GO" id="GO:0042800">
    <property type="term" value="F:histone H3K4 methyltransferase activity"/>
    <property type="evidence" value="ECO:0007669"/>
    <property type="project" value="TreeGrafter"/>
</dbReference>
<dbReference type="PANTHER" id="PTHR45838">
    <property type="entry name" value="HISTONE-LYSINE-N-METHYLTRANSFERASE 2 KMT2 FAMILY MEMBER"/>
    <property type="match status" value="1"/>
</dbReference>
<dbReference type="GO" id="GO:0045893">
    <property type="term" value="P:positive regulation of DNA-templated transcription"/>
    <property type="evidence" value="ECO:0007669"/>
    <property type="project" value="TreeGrafter"/>
</dbReference>
<feature type="compositionally biased region" description="Polar residues" evidence="7">
    <location>
        <begin position="122"/>
        <end position="132"/>
    </location>
</feature>
<proteinExistence type="predicted"/>
<keyword evidence="5" id="KW-0804">Transcription</keyword>
<dbReference type="InterPro" id="IPR019787">
    <property type="entry name" value="Znf_PHD-finger"/>
</dbReference>
<gene>
    <name evidence="9" type="primary">MLL4</name>
    <name evidence="9" type="ORF">BG011_002080</name>
</gene>
<evidence type="ECO:0000256" key="7">
    <source>
        <dbReference type="SAM" id="MobiDB-lite"/>
    </source>
</evidence>
<dbReference type="Gene3D" id="3.30.40.10">
    <property type="entry name" value="Zinc/RING finger domain, C3HC4 (zinc finger)"/>
    <property type="match status" value="2"/>
</dbReference>
<feature type="region of interest" description="Disordered" evidence="7">
    <location>
        <begin position="264"/>
        <end position="293"/>
    </location>
</feature>
<dbReference type="InterPro" id="IPR013083">
    <property type="entry name" value="Znf_RING/FYVE/PHD"/>
</dbReference>
<keyword evidence="4" id="KW-0805">Transcription regulation</keyword>
<evidence type="ECO:0000256" key="1">
    <source>
        <dbReference type="ARBA" id="ARBA00022723"/>
    </source>
</evidence>
<feature type="region of interest" description="Disordered" evidence="7">
    <location>
        <begin position="176"/>
        <end position="201"/>
    </location>
</feature>
<feature type="compositionally biased region" description="Basic residues" evidence="7">
    <location>
        <begin position="188"/>
        <end position="201"/>
    </location>
</feature>
<dbReference type="EMBL" id="JAAAJA010000162">
    <property type="protein sequence ID" value="KAG0260203.1"/>
    <property type="molecule type" value="Genomic_DNA"/>
</dbReference>
<dbReference type="SUPFAM" id="SSF57903">
    <property type="entry name" value="FYVE/PHD zinc finger"/>
    <property type="match status" value="2"/>
</dbReference>
<comment type="caution">
    <text evidence="9">The sequence shown here is derived from an EMBL/GenBank/DDBJ whole genome shotgun (WGS) entry which is preliminary data.</text>
</comment>
<dbReference type="PROSITE" id="PS50016">
    <property type="entry name" value="ZF_PHD_2"/>
    <property type="match status" value="2"/>
</dbReference>
<dbReference type="GO" id="GO:0035097">
    <property type="term" value="C:histone methyltransferase complex"/>
    <property type="evidence" value="ECO:0007669"/>
    <property type="project" value="TreeGrafter"/>
</dbReference>